<proteinExistence type="predicted"/>
<dbReference type="SUPFAM" id="SSF49899">
    <property type="entry name" value="Concanavalin A-like lectins/glucanases"/>
    <property type="match status" value="1"/>
</dbReference>
<comment type="caution">
    <text evidence="4">The sequence shown here is derived from an EMBL/GenBank/DDBJ whole genome shotgun (WGS) entry which is preliminary data.</text>
</comment>
<evidence type="ECO:0000259" key="3">
    <source>
        <dbReference type="SMART" id="SM00560"/>
    </source>
</evidence>
<name>A0A0F9V959_9ZZZZ</name>
<protein>
    <recommendedName>
        <fullName evidence="3">LamG-like jellyroll fold domain-containing protein</fullName>
    </recommendedName>
</protein>
<keyword evidence="1" id="KW-0732">Signal</keyword>
<keyword evidence="2" id="KW-1015">Disulfide bond</keyword>
<dbReference type="Pfam" id="PF13385">
    <property type="entry name" value="Laminin_G_3"/>
    <property type="match status" value="1"/>
</dbReference>
<dbReference type="InterPro" id="IPR013320">
    <property type="entry name" value="ConA-like_dom_sf"/>
</dbReference>
<evidence type="ECO:0000313" key="4">
    <source>
        <dbReference type="EMBL" id="KKN70111.1"/>
    </source>
</evidence>
<evidence type="ECO:0000256" key="1">
    <source>
        <dbReference type="ARBA" id="ARBA00022729"/>
    </source>
</evidence>
<dbReference type="InterPro" id="IPR006558">
    <property type="entry name" value="LamG-like"/>
</dbReference>
<reference evidence="4" key="1">
    <citation type="journal article" date="2015" name="Nature">
        <title>Complex archaea that bridge the gap between prokaryotes and eukaryotes.</title>
        <authorList>
            <person name="Spang A."/>
            <person name="Saw J.H."/>
            <person name="Jorgensen S.L."/>
            <person name="Zaremba-Niedzwiedzka K."/>
            <person name="Martijn J."/>
            <person name="Lind A.E."/>
            <person name="van Eijk R."/>
            <person name="Schleper C."/>
            <person name="Guy L."/>
            <person name="Ettema T.J."/>
        </authorList>
    </citation>
    <scope>NUCLEOTIDE SEQUENCE</scope>
</reference>
<dbReference type="EMBL" id="LAZR01000411">
    <property type="protein sequence ID" value="KKN70111.1"/>
    <property type="molecule type" value="Genomic_DNA"/>
</dbReference>
<evidence type="ECO:0000256" key="2">
    <source>
        <dbReference type="ARBA" id="ARBA00023157"/>
    </source>
</evidence>
<dbReference type="Gene3D" id="2.60.120.200">
    <property type="match status" value="1"/>
</dbReference>
<accession>A0A0F9V959</accession>
<organism evidence="4">
    <name type="scientific">marine sediment metagenome</name>
    <dbReference type="NCBI Taxonomy" id="412755"/>
    <lineage>
        <taxon>unclassified sequences</taxon>
        <taxon>metagenomes</taxon>
        <taxon>ecological metagenomes</taxon>
    </lineage>
</organism>
<feature type="domain" description="LamG-like jellyroll fold" evidence="3">
    <location>
        <begin position="88"/>
        <end position="224"/>
    </location>
</feature>
<gene>
    <name evidence="4" type="ORF">LCGC14_0434360</name>
</gene>
<sequence length="273" mass="28619">MNWIHHNKPWLGVPLNSAHPFAKGLVGLWLMNEGSGNIVQDLSRNGNIGTLSAGTNFDVGKFGSALSFGGAASGDYVSIGAGSSLGMNNLTIIAWVKPTDATGLEGIITRGINSTTSIIYYLGLSSNDLNLIVSNSGSSQNVSVSLNKIVGNVWQQVVATVDDLSFIGYVNGIKDLTVGRTVGPLGDGITATTGLIGELGTADRRPFNGLIDHVMIYNRALSASEIAQLYRNPFAMFERDPVELWVTGAPPAANVPTAHLAGPLWGPLSGPVF</sequence>
<dbReference type="SMART" id="SM00560">
    <property type="entry name" value="LamGL"/>
    <property type="match status" value="1"/>
</dbReference>
<dbReference type="AlphaFoldDB" id="A0A0F9V959"/>